<gene>
    <name evidence="1" type="ORF">GCM10011529_31240</name>
</gene>
<dbReference type="AlphaFoldDB" id="A0A917A2Q3"/>
<proteinExistence type="predicted"/>
<evidence type="ECO:0000313" key="2">
    <source>
        <dbReference type="Proteomes" id="UP000635071"/>
    </source>
</evidence>
<dbReference type="Proteomes" id="UP000635071">
    <property type="component" value="Unassembled WGS sequence"/>
</dbReference>
<keyword evidence="2" id="KW-1185">Reference proteome</keyword>
<name>A0A917A2Q3_9SPHN</name>
<organism evidence="1 2">
    <name type="scientific">Sandarakinorhabdus glacialis</name>
    <dbReference type="NCBI Taxonomy" id="1614636"/>
    <lineage>
        <taxon>Bacteria</taxon>
        <taxon>Pseudomonadati</taxon>
        <taxon>Pseudomonadota</taxon>
        <taxon>Alphaproteobacteria</taxon>
        <taxon>Sphingomonadales</taxon>
        <taxon>Sphingosinicellaceae</taxon>
        <taxon>Sandarakinorhabdus</taxon>
    </lineage>
</organism>
<evidence type="ECO:0000313" key="1">
    <source>
        <dbReference type="EMBL" id="GGE22390.1"/>
    </source>
</evidence>
<sequence>MTSSSDISDAPGPSAFQSAGRLGFMKGARSKSVVPANIKEFARDEIHAIFGMTLEKRGAGQDGINDCNSAQK</sequence>
<dbReference type="EMBL" id="BMJM01000021">
    <property type="protein sequence ID" value="GGE22390.1"/>
    <property type="molecule type" value="Genomic_DNA"/>
</dbReference>
<comment type="caution">
    <text evidence="1">The sequence shown here is derived from an EMBL/GenBank/DDBJ whole genome shotgun (WGS) entry which is preliminary data.</text>
</comment>
<reference evidence="1" key="2">
    <citation type="submission" date="2020-09" db="EMBL/GenBank/DDBJ databases">
        <authorList>
            <person name="Sun Q."/>
            <person name="Zhou Y."/>
        </authorList>
    </citation>
    <scope>NUCLEOTIDE SEQUENCE</scope>
    <source>
        <strain evidence="1">CGMCC 1.15519</strain>
    </source>
</reference>
<dbReference type="RefSeq" id="WP_188764418.1">
    <property type="nucleotide sequence ID" value="NZ_BMJM01000021.1"/>
</dbReference>
<protein>
    <submittedName>
        <fullName evidence="1">Uncharacterized protein</fullName>
    </submittedName>
</protein>
<reference evidence="1" key="1">
    <citation type="journal article" date="2014" name="Int. J. Syst. Evol. Microbiol.">
        <title>Complete genome sequence of Corynebacterium casei LMG S-19264T (=DSM 44701T), isolated from a smear-ripened cheese.</title>
        <authorList>
            <consortium name="US DOE Joint Genome Institute (JGI-PGF)"/>
            <person name="Walter F."/>
            <person name="Albersmeier A."/>
            <person name="Kalinowski J."/>
            <person name="Ruckert C."/>
        </authorList>
    </citation>
    <scope>NUCLEOTIDE SEQUENCE</scope>
    <source>
        <strain evidence="1">CGMCC 1.15519</strain>
    </source>
</reference>
<accession>A0A917A2Q3</accession>